<comment type="caution">
    <text evidence="2">The sequence shown here is derived from an EMBL/GenBank/DDBJ whole genome shotgun (WGS) entry which is preliminary data.</text>
</comment>
<reference evidence="2 3" key="1">
    <citation type="journal article" date="2019" name="Commun. Biol.">
        <title>The bagworm genome reveals a unique fibroin gene that provides high tensile strength.</title>
        <authorList>
            <person name="Kono N."/>
            <person name="Nakamura H."/>
            <person name="Ohtoshi R."/>
            <person name="Tomita M."/>
            <person name="Numata K."/>
            <person name="Arakawa K."/>
        </authorList>
    </citation>
    <scope>NUCLEOTIDE SEQUENCE [LARGE SCALE GENOMIC DNA]</scope>
</reference>
<sequence>MKSSCNQLLTSKSTKLVFPQLRRLQLIMHIEHITKSRSGWELTNKYFNRSKAMENDYMDQYFSNDAPKIVPEASKNDTEGQVFKNNTSLPKVAPCGSSIMSLFTFSQADAETGAYCLLSTIIIIQFIILTMMGYCILKRCPCCDNRRDKQPPKSNASITSPLISTTKSEILSVNYQSSDTTERVKYYNSVHTDKAVKTKDVKACMSDDILAKCLNRRDWIRRTRTPTQSREIRNDYDVIKDALTHDNERVITEKLPRETNKKESVYEPRRPIMDTPNIEMVHQVSYTSTVHPEHSSIGAACKKKSRVKSTKNSSSNPCLQKECWNDSEKEIKCLNYQNRDVYLDTSLRNVESDSVRVVKSTRSIEKGIQAFFPNDSLDDILLNDIPYLEADAISNLSFSSSLENRNCTPSDVSDNTPKNRVVKILSPSHSRSRLDGECSEPSKKAKGEIEILHLSRTSVDSSSAGSEAECLRTFKTVQSRSYL</sequence>
<dbReference type="EMBL" id="BGZK01001614">
    <property type="protein sequence ID" value="GBP83316.1"/>
    <property type="molecule type" value="Genomic_DNA"/>
</dbReference>
<feature type="transmembrane region" description="Helical" evidence="1">
    <location>
        <begin position="112"/>
        <end position="137"/>
    </location>
</feature>
<keyword evidence="3" id="KW-1185">Reference proteome</keyword>
<keyword evidence="1" id="KW-0812">Transmembrane</keyword>
<dbReference type="OrthoDB" id="5977855at2759"/>
<organism evidence="2 3">
    <name type="scientific">Eumeta variegata</name>
    <name type="common">Bagworm moth</name>
    <name type="synonym">Eumeta japonica</name>
    <dbReference type="NCBI Taxonomy" id="151549"/>
    <lineage>
        <taxon>Eukaryota</taxon>
        <taxon>Metazoa</taxon>
        <taxon>Ecdysozoa</taxon>
        <taxon>Arthropoda</taxon>
        <taxon>Hexapoda</taxon>
        <taxon>Insecta</taxon>
        <taxon>Pterygota</taxon>
        <taxon>Neoptera</taxon>
        <taxon>Endopterygota</taxon>
        <taxon>Lepidoptera</taxon>
        <taxon>Glossata</taxon>
        <taxon>Ditrysia</taxon>
        <taxon>Tineoidea</taxon>
        <taxon>Psychidae</taxon>
        <taxon>Oiketicinae</taxon>
        <taxon>Eumeta</taxon>
    </lineage>
</organism>
<evidence type="ECO:0000256" key="1">
    <source>
        <dbReference type="SAM" id="Phobius"/>
    </source>
</evidence>
<evidence type="ECO:0000313" key="2">
    <source>
        <dbReference type="EMBL" id="GBP83316.1"/>
    </source>
</evidence>
<keyword evidence="1" id="KW-1133">Transmembrane helix</keyword>
<gene>
    <name evidence="2" type="ORF">EVAR_57578_1</name>
</gene>
<accession>A0A4C1Z3X7</accession>
<protein>
    <submittedName>
        <fullName evidence="2">Uncharacterized protein</fullName>
    </submittedName>
</protein>
<name>A0A4C1Z3X7_EUMVA</name>
<evidence type="ECO:0000313" key="3">
    <source>
        <dbReference type="Proteomes" id="UP000299102"/>
    </source>
</evidence>
<keyword evidence="1" id="KW-0472">Membrane</keyword>
<proteinExistence type="predicted"/>
<dbReference type="AlphaFoldDB" id="A0A4C1Z3X7"/>
<dbReference type="Proteomes" id="UP000299102">
    <property type="component" value="Unassembled WGS sequence"/>
</dbReference>